<dbReference type="Pfam" id="PF10100">
    <property type="entry name" value="Staph_opine_DH"/>
    <property type="match status" value="1"/>
</dbReference>
<evidence type="ECO:0000313" key="2">
    <source>
        <dbReference type="Proteomes" id="UP000077412"/>
    </source>
</evidence>
<evidence type="ECO:0008006" key="3">
    <source>
        <dbReference type="Google" id="ProtNLM"/>
    </source>
</evidence>
<dbReference type="InterPro" id="IPR016935">
    <property type="entry name" value="Opine_metallophore_DH"/>
</dbReference>
<dbReference type="EMBL" id="CP016761">
    <property type="protein sequence ID" value="ANX11541.1"/>
    <property type="molecule type" value="Genomic_DNA"/>
</dbReference>
<name>A0A1B1Z2E6_9BACL</name>
<dbReference type="STRING" id="255247.ABE41_005935"/>
<reference evidence="1 2" key="1">
    <citation type="submission" date="2016-08" db="EMBL/GenBank/DDBJ databases">
        <title>Complete genome sequence of Fictibacillus arsenicus G25-54, a strain with toxicity to nematodes and a potential arsenic-resistance activity.</title>
        <authorList>
            <person name="Zheng Z."/>
        </authorList>
    </citation>
    <scope>NUCLEOTIDE SEQUENCE [LARGE SCALE GENOMIC DNA]</scope>
    <source>
        <strain evidence="1 2">G25-54</strain>
    </source>
</reference>
<dbReference type="AlphaFoldDB" id="A0A1B1Z2E6"/>
<dbReference type="KEGG" id="far:ABE41_005935"/>
<accession>A0A1B1Z2E6</accession>
<evidence type="ECO:0000313" key="1">
    <source>
        <dbReference type="EMBL" id="ANX11541.1"/>
    </source>
</evidence>
<protein>
    <recommendedName>
        <fullName evidence="3">DUF2338 domain-containing protein</fullName>
    </recommendedName>
</protein>
<proteinExistence type="predicted"/>
<gene>
    <name evidence="1" type="ORF">ABE41_005935</name>
</gene>
<sequence>MIAGAGPAAIQTAVQLSRGFSKKIGFYNRTGTHADRFKEELKQNQYHISLTVQGSDTVYSTKIHHFFDSSDGLQDEWDTLILSTPCFSYSDVMQSLRIVNLKRLKTIILISPNIGSNDLVRNYTNKGIVDVISMSTYYAATKHSSSDSVTKAHTKTFKKRIYIASSKKDSYMLTVLKRFLNSLGVEGMMVDDPAEAECRNITTYVHPALFMNAFTLNEVFDLHTSGKKYMYKLYPEGPITQETIRTMVAVWKEVSRLVEHLGANPINLLQFLNDDNYPVPEECLSREDIEKYGDFEVTKQEYLLYVRYSSILIDPFSKPDEHGRYFEFSAVPFKPASREEDGRWKVPRIPFEDYQKLKVILGISQKLGVHMPKTEFLINCFEKECQKIENKLAMGESLLQKWEISSICDVNEIMKARGNVS</sequence>
<keyword evidence="2" id="KW-1185">Reference proteome</keyword>
<organism evidence="1 2">
    <name type="scientific">Fictibacillus arsenicus</name>
    <dbReference type="NCBI Taxonomy" id="255247"/>
    <lineage>
        <taxon>Bacteria</taxon>
        <taxon>Bacillati</taxon>
        <taxon>Bacillota</taxon>
        <taxon>Bacilli</taxon>
        <taxon>Bacillales</taxon>
        <taxon>Fictibacillaceae</taxon>
        <taxon>Fictibacillus</taxon>
    </lineage>
</organism>
<dbReference type="Proteomes" id="UP000077412">
    <property type="component" value="Chromosome"/>
</dbReference>